<dbReference type="RefSeq" id="WP_011744350.1">
    <property type="nucleotide sequence ID" value="NC_008639.1"/>
</dbReference>
<dbReference type="OrthoDB" id="9780724at2"/>
<dbReference type="eggNOG" id="COG3344">
    <property type="taxonomic scope" value="Bacteria"/>
</dbReference>
<proteinExistence type="inferred from homology"/>
<feature type="domain" description="Reverse transcriptase" evidence="2">
    <location>
        <begin position="1"/>
        <end position="284"/>
    </location>
</feature>
<dbReference type="CDD" id="cd01646">
    <property type="entry name" value="RT_Bac_retron_I"/>
    <property type="match status" value="1"/>
</dbReference>
<dbReference type="PROSITE" id="PS50878">
    <property type="entry name" value="RT_POL"/>
    <property type="match status" value="1"/>
</dbReference>
<gene>
    <name evidence="3" type="ordered locus">Cpha266_0459</name>
</gene>
<name>A1BDP0_CHLPD</name>
<dbReference type="AlphaFoldDB" id="A1BDP0"/>
<dbReference type="InterPro" id="IPR043502">
    <property type="entry name" value="DNA/RNA_pol_sf"/>
</dbReference>
<dbReference type="PANTHER" id="PTHR34047">
    <property type="entry name" value="NUCLEAR INTRON MATURASE 1, MITOCHONDRIAL-RELATED"/>
    <property type="match status" value="1"/>
</dbReference>
<evidence type="ECO:0000259" key="2">
    <source>
        <dbReference type="PROSITE" id="PS50878"/>
    </source>
</evidence>
<dbReference type="PANTHER" id="PTHR34047:SF8">
    <property type="entry name" value="PROTEIN YKFC"/>
    <property type="match status" value="1"/>
</dbReference>
<dbReference type="Proteomes" id="UP000008701">
    <property type="component" value="Chromosome"/>
</dbReference>
<protein>
    <recommendedName>
        <fullName evidence="2">Reverse transcriptase domain-containing protein</fullName>
    </recommendedName>
</protein>
<dbReference type="EMBL" id="CP000492">
    <property type="protein sequence ID" value="ABL64517.1"/>
    <property type="molecule type" value="Genomic_DNA"/>
</dbReference>
<comment type="similarity">
    <text evidence="1">Belongs to the bacterial reverse transcriptase family.</text>
</comment>
<dbReference type="KEGG" id="cph:Cpha266_0459"/>
<sequence length="343" mass="40177">MKTEKNLFESVTAFENVLSAARNAAKGKRETRSVLLFYAQLEDNLWQIIAELKSKTWQPGSFKSFSIYKPKPRLISAAPFRDRVVHHALINVVGPLLEQTFIHDTYANRMGKGTHKAIRRYQHFLCRFDYALKCDIKKYFPSVDHEILKTSLRRRVACNDTLWLIDTIIDNSNSQDDHLHYFQGDDLFTPVERRKGLPIGNLTSQFFANYYLNFLDHFVKERLHCKGYVRYVDDFVLFSDSRAELWRWKEEIERYLEEFRLVLNAQRTELFPTTEGRCFLGQKVFQSYRLLPAENVRRAKKRVQASDVANPAAMKKMHSGWIGHARQANTGNLLHAMGLDKHR</sequence>
<evidence type="ECO:0000313" key="4">
    <source>
        <dbReference type="Proteomes" id="UP000008701"/>
    </source>
</evidence>
<dbReference type="HOGENOM" id="CLU_013584_0_0_10"/>
<accession>A1BDP0</accession>
<organism evidence="3 4">
    <name type="scientific">Chlorobium phaeobacteroides (strain DSM 266 / SMG 266 / 2430)</name>
    <dbReference type="NCBI Taxonomy" id="290317"/>
    <lineage>
        <taxon>Bacteria</taxon>
        <taxon>Pseudomonadati</taxon>
        <taxon>Chlorobiota</taxon>
        <taxon>Chlorobiia</taxon>
        <taxon>Chlorobiales</taxon>
        <taxon>Chlorobiaceae</taxon>
        <taxon>Chlorobium/Pelodictyon group</taxon>
        <taxon>Chlorobium</taxon>
    </lineage>
</organism>
<dbReference type="STRING" id="290317.Cpha266_0459"/>
<reference evidence="3 4" key="1">
    <citation type="submission" date="2006-12" db="EMBL/GenBank/DDBJ databases">
        <title>Complete sequence of Chlorobium phaeobacteroides DSM 266.</title>
        <authorList>
            <consortium name="US DOE Joint Genome Institute"/>
            <person name="Copeland A."/>
            <person name="Lucas S."/>
            <person name="Lapidus A."/>
            <person name="Barry K."/>
            <person name="Detter J.C."/>
            <person name="Glavina del Rio T."/>
            <person name="Hammon N."/>
            <person name="Israni S."/>
            <person name="Pitluck S."/>
            <person name="Goltsman E."/>
            <person name="Schmutz J."/>
            <person name="Larimer F."/>
            <person name="Land M."/>
            <person name="Hauser L."/>
            <person name="Mikhailova N."/>
            <person name="Li T."/>
            <person name="Overmann J."/>
            <person name="Bryant D.A."/>
            <person name="Richardson P."/>
        </authorList>
    </citation>
    <scope>NUCLEOTIDE SEQUENCE [LARGE SCALE GENOMIC DNA]</scope>
    <source>
        <strain evidence="3 4">DSM 266</strain>
    </source>
</reference>
<dbReference type="Pfam" id="PF00078">
    <property type="entry name" value="RVT_1"/>
    <property type="match status" value="1"/>
</dbReference>
<evidence type="ECO:0000313" key="3">
    <source>
        <dbReference type="EMBL" id="ABL64517.1"/>
    </source>
</evidence>
<dbReference type="SUPFAM" id="SSF56672">
    <property type="entry name" value="DNA/RNA polymerases"/>
    <property type="match status" value="1"/>
</dbReference>
<dbReference type="InterPro" id="IPR000477">
    <property type="entry name" value="RT_dom"/>
</dbReference>
<evidence type="ECO:0000256" key="1">
    <source>
        <dbReference type="ARBA" id="ARBA00034120"/>
    </source>
</evidence>
<dbReference type="InterPro" id="IPR051083">
    <property type="entry name" value="GrpII_Intron_Splice-Mob/Def"/>
</dbReference>
<keyword evidence="4" id="KW-1185">Reference proteome</keyword>